<reference evidence="12 13" key="1">
    <citation type="submission" date="2019-12" db="EMBL/GenBank/DDBJ databases">
        <title>Genomic-based taxomic classification of the family Erythrobacteraceae.</title>
        <authorList>
            <person name="Xu L."/>
        </authorList>
    </citation>
    <scope>NUCLEOTIDE SEQUENCE [LARGE SCALE GENOMIC DNA]</scope>
    <source>
        <strain evidence="12 13">MCCC 1K02066</strain>
    </source>
</reference>
<name>A0A6I4UXV2_9SPHN</name>
<accession>A0A6I4UXV2</accession>
<keyword evidence="13" id="KW-1185">Reference proteome</keyword>
<dbReference type="EC" id="3.6.1.22" evidence="4"/>
<dbReference type="Gene3D" id="3.90.79.20">
    <property type="match status" value="1"/>
</dbReference>
<dbReference type="GO" id="GO:0005829">
    <property type="term" value="C:cytosol"/>
    <property type="evidence" value="ECO:0007669"/>
    <property type="project" value="TreeGrafter"/>
</dbReference>
<keyword evidence="8" id="KW-0520">NAD</keyword>
<dbReference type="InterPro" id="IPR015375">
    <property type="entry name" value="NADH_PPase-like_N"/>
</dbReference>
<evidence type="ECO:0000256" key="3">
    <source>
        <dbReference type="ARBA" id="ARBA00009595"/>
    </source>
</evidence>
<comment type="similarity">
    <text evidence="3">Belongs to the Nudix hydrolase family. NudC subfamily.</text>
</comment>
<dbReference type="Proteomes" id="UP000469159">
    <property type="component" value="Unassembled WGS sequence"/>
</dbReference>
<dbReference type="PROSITE" id="PS00893">
    <property type="entry name" value="NUDIX_BOX"/>
    <property type="match status" value="1"/>
</dbReference>
<dbReference type="InterPro" id="IPR020476">
    <property type="entry name" value="Nudix_hydrolase"/>
</dbReference>
<dbReference type="Pfam" id="PF09296">
    <property type="entry name" value="NUDIX-like"/>
    <property type="match status" value="1"/>
</dbReference>
<dbReference type="PRINTS" id="PR00502">
    <property type="entry name" value="NUDIXFAMILY"/>
</dbReference>
<evidence type="ECO:0000313" key="12">
    <source>
        <dbReference type="EMBL" id="MXP42629.1"/>
    </source>
</evidence>
<dbReference type="NCBIfam" id="NF001299">
    <property type="entry name" value="PRK00241.1"/>
    <property type="match status" value="1"/>
</dbReference>
<dbReference type="RefSeq" id="WP_160747490.1">
    <property type="nucleotide sequence ID" value="NZ_WTYK01000009.1"/>
</dbReference>
<evidence type="ECO:0000259" key="11">
    <source>
        <dbReference type="PROSITE" id="PS51462"/>
    </source>
</evidence>
<evidence type="ECO:0000256" key="9">
    <source>
        <dbReference type="ARBA" id="ARBA00023679"/>
    </source>
</evidence>
<evidence type="ECO:0000256" key="10">
    <source>
        <dbReference type="RuleBase" id="RU003476"/>
    </source>
</evidence>
<dbReference type="GO" id="GO:0046872">
    <property type="term" value="F:metal ion binding"/>
    <property type="evidence" value="ECO:0007669"/>
    <property type="project" value="UniProtKB-KW"/>
</dbReference>
<dbReference type="InterPro" id="IPR050241">
    <property type="entry name" value="NAD-cap_RNA_hydrolase_NudC"/>
</dbReference>
<dbReference type="AlphaFoldDB" id="A0A6I4UXV2"/>
<comment type="cofactor">
    <cofactor evidence="2">
        <name>Zn(2+)</name>
        <dbReference type="ChEBI" id="CHEBI:29105"/>
    </cofactor>
</comment>
<dbReference type="GO" id="GO:0019677">
    <property type="term" value="P:NAD+ catabolic process"/>
    <property type="evidence" value="ECO:0007669"/>
    <property type="project" value="TreeGrafter"/>
</dbReference>
<evidence type="ECO:0000256" key="4">
    <source>
        <dbReference type="ARBA" id="ARBA00012381"/>
    </source>
</evidence>
<organism evidence="12 13">
    <name type="scientific">Croceibacterium soli</name>
    <dbReference type="NCBI Taxonomy" id="1739690"/>
    <lineage>
        <taxon>Bacteria</taxon>
        <taxon>Pseudomonadati</taxon>
        <taxon>Pseudomonadota</taxon>
        <taxon>Alphaproteobacteria</taxon>
        <taxon>Sphingomonadales</taxon>
        <taxon>Erythrobacteraceae</taxon>
        <taxon>Croceibacterium</taxon>
    </lineage>
</organism>
<dbReference type="SUPFAM" id="SSF55811">
    <property type="entry name" value="Nudix"/>
    <property type="match status" value="1"/>
</dbReference>
<sequence>MRGRTLPFAGHKLDRADTLRADPARLAALAGPDARLLRLEGLIPRLSDESCLQWGRCGELEKGAELVFLGLLDGEALFAAVPADGDVDPAYARQETWAALGQLGPEDLALYGGARSVLDWHARHRFCSRCGGPTRIAKGGWQRDCVSETCAAQHFPRVDPVTIMLVEHGGRLLLGRSHRFPAGNYSALAGFVEPGESIEEAVAREVFEEAGVRVRDVAYVGSQPWPFPSQLMIACHAHAEHDALAIDETELEDARWFTAGEIREALESGAESRSFRAPPRQAIAHHMLHWWLEEQR</sequence>
<protein>
    <recommendedName>
        <fullName evidence="4">NAD(+) diphosphatase</fullName>
        <ecNumber evidence="4">3.6.1.22</ecNumber>
    </recommendedName>
</protein>
<evidence type="ECO:0000256" key="1">
    <source>
        <dbReference type="ARBA" id="ARBA00001946"/>
    </source>
</evidence>
<evidence type="ECO:0000256" key="6">
    <source>
        <dbReference type="ARBA" id="ARBA00022801"/>
    </source>
</evidence>
<evidence type="ECO:0000313" key="13">
    <source>
        <dbReference type="Proteomes" id="UP000469159"/>
    </source>
</evidence>
<dbReference type="PANTHER" id="PTHR42904">
    <property type="entry name" value="NUDIX HYDROLASE, NUDC SUBFAMILY"/>
    <property type="match status" value="1"/>
</dbReference>
<dbReference type="Gene3D" id="3.90.79.10">
    <property type="entry name" value="Nucleoside Triphosphate Pyrophosphohydrolase"/>
    <property type="match status" value="1"/>
</dbReference>
<evidence type="ECO:0000256" key="8">
    <source>
        <dbReference type="ARBA" id="ARBA00023027"/>
    </source>
</evidence>
<comment type="catalytic activity">
    <reaction evidence="9">
        <text>a 5'-end NAD(+)-phospho-ribonucleoside in mRNA + H2O = a 5'-end phospho-adenosine-phospho-ribonucleoside in mRNA + beta-nicotinamide D-ribonucleotide + 2 H(+)</text>
        <dbReference type="Rhea" id="RHEA:60876"/>
        <dbReference type="Rhea" id="RHEA-COMP:15698"/>
        <dbReference type="Rhea" id="RHEA-COMP:15719"/>
        <dbReference type="ChEBI" id="CHEBI:14649"/>
        <dbReference type="ChEBI" id="CHEBI:15377"/>
        <dbReference type="ChEBI" id="CHEBI:15378"/>
        <dbReference type="ChEBI" id="CHEBI:144029"/>
        <dbReference type="ChEBI" id="CHEBI:144051"/>
    </reaction>
    <physiologicalReaction direction="left-to-right" evidence="9">
        <dbReference type="Rhea" id="RHEA:60877"/>
    </physiologicalReaction>
</comment>
<evidence type="ECO:0000256" key="5">
    <source>
        <dbReference type="ARBA" id="ARBA00022723"/>
    </source>
</evidence>
<dbReference type="InterPro" id="IPR020084">
    <property type="entry name" value="NUDIX_hydrolase_CS"/>
</dbReference>
<dbReference type="GO" id="GO:0006742">
    <property type="term" value="P:NADP+ catabolic process"/>
    <property type="evidence" value="ECO:0007669"/>
    <property type="project" value="TreeGrafter"/>
</dbReference>
<evidence type="ECO:0000256" key="7">
    <source>
        <dbReference type="ARBA" id="ARBA00022842"/>
    </source>
</evidence>
<dbReference type="EMBL" id="WTYK01000009">
    <property type="protein sequence ID" value="MXP42629.1"/>
    <property type="molecule type" value="Genomic_DNA"/>
</dbReference>
<comment type="cofactor">
    <cofactor evidence="1">
        <name>Mg(2+)</name>
        <dbReference type="ChEBI" id="CHEBI:18420"/>
    </cofactor>
</comment>
<dbReference type="PANTHER" id="PTHR42904:SF6">
    <property type="entry name" value="NAD-CAPPED RNA HYDROLASE NUDT12"/>
    <property type="match status" value="1"/>
</dbReference>
<dbReference type="GO" id="GO:0035529">
    <property type="term" value="F:NADH pyrophosphatase activity"/>
    <property type="evidence" value="ECO:0007669"/>
    <property type="project" value="TreeGrafter"/>
</dbReference>
<dbReference type="OrthoDB" id="9791656at2"/>
<feature type="domain" description="Nudix hydrolase" evidence="11">
    <location>
        <begin position="156"/>
        <end position="279"/>
    </location>
</feature>
<proteinExistence type="inferred from homology"/>
<comment type="caution">
    <text evidence="12">The sequence shown here is derived from an EMBL/GenBank/DDBJ whole genome shotgun (WGS) entry which is preliminary data.</text>
</comment>
<dbReference type="CDD" id="cd03429">
    <property type="entry name" value="NUDIX_NADH_pyrophosphatase_Nudt13"/>
    <property type="match status" value="1"/>
</dbReference>
<dbReference type="PROSITE" id="PS51462">
    <property type="entry name" value="NUDIX"/>
    <property type="match status" value="1"/>
</dbReference>
<dbReference type="InterPro" id="IPR015376">
    <property type="entry name" value="Znr_NADH_PPase"/>
</dbReference>
<keyword evidence="7" id="KW-0460">Magnesium</keyword>
<gene>
    <name evidence="12" type="primary">nudC</name>
    <name evidence="12" type="ORF">GRI75_13370</name>
</gene>
<dbReference type="InterPro" id="IPR049734">
    <property type="entry name" value="NudC-like_C"/>
</dbReference>
<dbReference type="InterPro" id="IPR015797">
    <property type="entry name" value="NUDIX_hydrolase-like_dom_sf"/>
</dbReference>
<dbReference type="Pfam" id="PF00293">
    <property type="entry name" value="NUDIX"/>
    <property type="match status" value="1"/>
</dbReference>
<dbReference type="Pfam" id="PF09297">
    <property type="entry name" value="Zn_ribbon_NUD"/>
    <property type="match status" value="1"/>
</dbReference>
<keyword evidence="5" id="KW-0479">Metal-binding</keyword>
<dbReference type="InterPro" id="IPR000086">
    <property type="entry name" value="NUDIX_hydrolase_dom"/>
</dbReference>
<keyword evidence="6 10" id="KW-0378">Hydrolase</keyword>
<evidence type="ECO:0000256" key="2">
    <source>
        <dbReference type="ARBA" id="ARBA00001947"/>
    </source>
</evidence>